<dbReference type="InterPro" id="IPR019787">
    <property type="entry name" value="Znf_PHD-finger"/>
</dbReference>
<dbReference type="InterPro" id="IPR034732">
    <property type="entry name" value="EPHD"/>
</dbReference>
<feature type="region of interest" description="Disordered" evidence="5">
    <location>
        <begin position="1350"/>
        <end position="1386"/>
    </location>
</feature>
<proteinExistence type="predicted"/>
<dbReference type="GO" id="GO:0008270">
    <property type="term" value="F:zinc ion binding"/>
    <property type="evidence" value="ECO:0007669"/>
    <property type="project" value="UniProtKB-KW"/>
</dbReference>
<feature type="compositionally biased region" description="Polar residues" evidence="5">
    <location>
        <begin position="269"/>
        <end position="293"/>
    </location>
</feature>
<organism evidence="8 9">
    <name type="scientific">Blastocystis sp. subtype 1 (strain ATCC 50177 / NandII)</name>
    <dbReference type="NCBI Taxonomy" id="478820"/>
    <lineage>
        <taxon>Eukaryota</taxon>
        <taxon>Sar</taxon>
        <taxon>Stramenopiles</taxon>
        <taxon>Bigyra</taxon>
        <taxon>Opalozoa</taxon>
        <taxon>Opalinata</taxon>
        <taxon>Blastocystidae</taxon>
        <taxon>Blastocystis</taxon>
    </lineage>
</organism>
<evidence type="ECO:0000259" key="6">
    <source>
        <dbReference type="PROSITE" id="PS50016"/>
    </source>
</evidence>
<dbReference type="CDD" id="cd15492">
    <property type="entry name" value="PHD_BRPF_JADE_like"/>
    <property type="match status" value="2"/>
</dbReference>
<dbReference type="STRING" id="478820.A0A196SJ27"/>
<feature type="compositionally biased region" description="Basic residues" evidence="5">
    <location>
        <begin position="1556"/>
        <end position="1567"/>
    </location>
</feature>
<feature type="domain" description="PHD-type" evidence="6">
    <location>
        <begin position="1727"/>
        <end position="1793"/>
    </location>
</feature>
<dbReference type="Gene3D" id="3.30.40.10">
    <property type="entry name" value="Zinc/RING finger domain, C3HC4 (zinc finger)"/>
    <property type="match status" value="6"/>
</dbReference>
<dbReference type="Pfam" id="PF22908">
    <property type="entry name" value="PHD_NSD"/>
    <property type="match status" value="1"/>
</dbReference>
<evidence type="ECO:0000313" key="8">
    <source>
        <dbReference type="EMBL" id="OAO15944.1"/>
    </source>
</evidence>
<gene>
    <name evidence="8" type="ORF">AV274_2353</name>
</gene>
<dbReference type="PROSITE" id="PS01359">
    <property type="entry name" value="ZF_PHD_1"/>
    <property type="match status" value="3"/>
</dbReference>
<feature type="compositionally biased region" description="Low complexity" evidence="5">
    <location>
        <begin position="1367"/>
        <end position="1386"/>
    </location>
</feature>
<feature type="region of interest" description="Disordered" evidence="5">
    <location>
        <begin position="1307"/>
        <end position="1335"/>
    </location>
</feature>
<feature type="compositionally biased region" description="Pro residues" evidence="5">
    <location>
        <begin position="295"/>
        <end position="318"/>
    </location>
</feature>
<dbReference type="PANTHER" id="PTHR13793:SF107">
    <property type="entry name" value="BROMODOMAIN-CONTAINING PROTEIN HOMOLOG"/>
    <property type="match status" value="1"/>
</dbReference>
<dbReference type="GO" id="GO:0006357">
    <property type="term" value="P:regulation of transcription by RNA polymerase II"/>
    <property type="evidence" value="ECO:0007669"/>
    <property type="project" value="TreeGrafter"/>
</dbReference>
<dbReference type="PROSITE" id="PS51805">
    <property type="entry name" value="EPHD"/>
    <property type="match status" value="1"/>
</dbReference>
<feature type="domain" description="PHD-type" evidence="6">
    <location>
        <begin position="1146"/>
        <end position="1196"/>
    </location>
</feature>
<keyword evidence="2 4" id="KW-0863">Zinc-finger</keyword>
<dbReference type="Pfam" id="PF00628">
    <property type="entry name" value="PHD"/>
    <property type="match status" value="1"/>
</dbReference>
<dbReference type="InterPro" id="IPR019786">
    <property type="entry name" value="Zinc_finger_PHD-type_CS"/>
</dbReference>
<evidence type="ECO:0000256" key="3">
    <source>
        <dbReference type="ARBA" id="ARBA00022833"/>
    </source>
</evidence>
<feature type="compositionally biased region" description="Polar residues" evidence="5">
    <location>
        <begin position="1319"/>
        <end position="1335"/>
    </location>
</feature>
<feature type="region of interest" description="Disordered" evidence="5">
    <location>
        <begin position="1507"/>
        <end position="1586"/>
    </location>
</feature>
<evidence type="ECO:0000256" key="5">
    <source>
        <dbReference type="SAM" id="MobiDB-lite"/>
    </source>
</evidence>
<feature type="compositionally biased region" description="Polar residues" evidence="5">
    <location>
        <begin position="1891"/>
        <end position="1910"/>
    </location>
</feature>
<feature type="compositionally biased region" description="Basic and acidic residues" evidence="5">
    <location>
        <begin position="1568"/>
        <end position="1582"/>
    </location>
</feature>
<feature type="region of interest" description="Disordered" evidence="5">
    <location>
        <begin position="227"/>
        <end position="337"/>
    </location>
</feature>
<keyword evidence="3" id="KW-0862">Zinc</keyword>
<protein>
    <submittedName>
        <fullName evidence="8">Jade-1</fullName>
    </submittedName>
</protein>
<dbReference type="PANTHER" id="PTHR13793">
    <property type="entry name" value="PHD FINGER PROTEINS"/>
    <property type="match status" value="1"/>
</dbReference>
<keyword evidence="1" id="KW-0479">Metal-binding</keyword>
<dbReference type="InterPro" id="IPR011011">
    <property type="entry name" value="Znf_FYVE_PHD"/>
</dbReference>
<dbReference type="SMART" id="SM00249">
    <property type="entry name" value="PHD"/>
    <property type="match status" value="7"/>
</dbReference>
<feature type="region of interest" description="Disordered" evidence="5">
    <location>
        <begin position="510"/>
        <end position="536"/>
    </location>
</feature>
<evidence type="ECO:0000256" key="1">
    <source>
        <dbReference type="ARBA" id="ARBA00022723"/>
    </source>
</evidence>
<feature type="domain" description="PHD-type" evidence="6">
    <location>
        <begin position="340"/>
        <end position="390"/>
    </location>
</feature>
<dbReference type="InterPro" id="IPR013083">
    <property type="entry name" value="Znf_RING/FYVE/PHD"/>
</dbReference>
<evidence type="ECO:0000256" key="2">
    <source>
        <dbReference type="ARBA" id="ARBA00022771"/>
    </source>
</evidence>
<dbReference type="Pfam" id="PF13832">
    <property type="entry name" value="zf-HC5HC2H_2"/>
    <property type="match status" value="1"/>
</dbReference>
<dbReference type="SUPFAM" id="SSF57903">
    <property type="entry name" value="FYVE/PHD zinc finger"/>
    <property type="match status" value="4"/>
</dbReference>
<dbReference type="Proteomes" id="UP000078348">
    <property type="component" value="Unassembled WGS sequence"/>
</dbReference>
<evidence type="ECO:0000259" key="7">
    <source>
        <dbReference type="PROSITE" id="PS51805"/>
    </source>
</evidence>
<feature type="compositionally biased region" description="Basic and acidic residues" evidence="5">
    <location>
        <begin position="1914"/>
        <end position="1930"/>
    </location>
</feature>
<dbReference type="InterPro" id="IPR001965">
    <property type="entry name" value="Znf_PHD"/>
</dbReference>
<evidence type="ECO:0000256" key="4">
    <source>
        <dbReference type="PROSITE-ProRule" id="PRU00146"/>
    </source>
</evidence>
<keyword evidence="9" id="KW-1185">Reference proteome</keyword>
<reference evidence="8 9" key="1">
    <citation type="submission" date="2016-05" db="EMBL/GenBank/DDBJ databases">
        <title>Nuclear genome of Blastocystis sp. subtype 1 NandII.</title>
        <authorList>
            <person name="Gentekaki E."/>
            <person name="Curtis B."/>
            <person name="Stairs C."/>
            <person name="Eme L."/>
            <person name="Herman E."/>
            <person name="Klimes V."/>
            <person name="Arias M.C."/>
            <person name="Elias M."/>
            <person name="Hilliou F."/>
            <person name="Klute M."/>
            <person name="Malik S.-B."/>
            <person name="Pightling A."/>
            <person name="Rachubinski R."/>
            <person name="Salas D."/>
            <person name="Schlacht A."/>
            <person name="Suga H."/>
            <person name="Archibald J."/>
            <person name="Ball S.G."/>
            <person name="Clark G."/>
            <person name="Dacks J."/>
            <person name="Van Der Giezen M."/>
            <person name="Tsaousis A."/>
            <person name="Roger A."/>
        </authorList>
    </citation>
    <scope>NUCLEOTIDE SEQUENCE [LARGE SCALE GENOMIC DNA]</scope>
    <source>
        <strain evidence="9">ATCC 50177 / NandII</strain>
    </source>
</reference>
<dbReference type="InterPro" id="IPR055198">
    <property type="entry name" value="NSD_PHD"/>
</dbReference>
<feature type="domain" description="PHD-type" evidence="7">
    <location>
        <begin position="395"/>
        <end position="507"/>
    </location>
</feature>
<comment type="caution">
    <text evidence="8">The sequence shown here is derived from an EMBL/GenBank/DDBJ whole genome shotgun (WGS) entry which is preliminary data.</text>
</comment>
<feature type="region of interest" description="Disordered" evidence="5">
    <location>
        <begin position="1873"/>
        <end position="1930"/>
    </location>
</feature>
<dbReference type="InterPro" id="IPR050701">
    <property type="entry name" value="Histone_Mod_Regulator"/>
</dbReference>
<accession>A0A196SJ27</accession>
<dbReference type="OrthoDB" id="20839at2759"/>
<dbReference type="EMBL" id="LXWW01000107">
    <property type="protein sequence ID" value="OAO15944.1"/>
    <property type="molecule type" value="Genomic_DNA"/>
</dbReference>
<feature type="compositionally biased region" description="Basic residues" evidence="5">
    <location>
        <begin position="525"/>
        <end position="536"/>
    </location>
</feature>
<dbReference type="CDD" id="cd15571">
    <property type="entry name" value="ePHD"/>
    <property type="match status" value="1"/>
</dbReference>
<dbReference type="Pfam" id="PF13831">
    <property type="entry name" value="PHD_2"/>
    <property type="match status" value="2"/>
</dbReference>
<dbReference type="PROSITE" id="PS50016">
    <property type="entry name" value="ZF_PHD_2"/>
    <property type="match status" value="3"/>
</dbReference>
<evidence type="ECO:0000313" key="9">
    <source>
        <dbReference type="Proteomes" id="UP000078348"/>
    </source>
</evidence>
<sequence length="1930" mass="214907">MSALQSTSAESMESCYCEGQGSIITCSSCGRRAHRECISNATDSPWQCDLCKDGRKDEASHSCVFCKSSEQIHMLFHLQGENWVHGRCLVAFFEHLCDVRASVGENAVVNADRSHPGKLLIDFTSLIHFCARSGEPVPEDRSQFVAAFNSLLSRLLSSPADSLDVVDDAICFRCKQSGGMLIKCKDAQCAFFYHPLCYEEAVKASSIRDVIRNHEIACPLHQTRAAAPRKPFGGKAPRRAKKADESAATLKPVSPVQAVVPSRAVRPTRSVTRSVTPSKPLTPSKAATPTRSITPPKPVIPSLPLTPPQAPTQAPPQTPTKENTQTTPSEGAPMEVEEDNEVCDICREGYSEPGDMLVFCDRCNIAVHQGCYGIKEVPEGDWVCSVCAHGLRPSQVRCYICKQPGGAMHRTPEGFFIHLICAYYTPELSLNLNGPEVLVEGIARISRERAQLVCCLCGQRGAGCVQCSSRNCSVSFHPFCALKAGYLLTSDEKNGVFMYLSYCRDHTEKKRRKTEQPASADATPKKKRKMRKKKEKAKATVASIPDTVLQKIKTDEKENQFWCVDFWTCMKYFYAVQPDPQPLVAQLHFLHAFPALPALPAPAGVSSRCLTPQVLGYIAAVLQNNLLALAPMSFVRLLQKDTAFLIPALGSAAQPLQEAPVEDRVRTVAITPHGASNASFHRKQKLNFQGFDINDFADLRESHVCALDYDFIAWARGRGVCTNTSFRLAHKADVPWLLKINTINPTFSSEADYSGTFYEKNEFVIVAERKNDAGATVPVAMVHFYLMWYYPSSGKQREAVRAVYVCTLQRVARATHPAFVGQYRVEAEPMTGTMLLCLAFRQGQACQMSMGCCDSTDNSVSFYTQQFGMTALPRGEGRHYTPMQIPLSAFDARSVLLKHLPSDYHGTLLCRVHTAQTQTAASLLMDVLHPQTAAPQLTGLSQPQSIAPQLTEVSQPQTVAPRVLHLRIDATGRLQSLQTLDTLPTTPSQQHLLRTCPQLFTPTQDTAQHVTTLGRVCERDSDGRWFYLQQGVPHFYEFPAEEGELGEEPDCAIDYSAYVSQSGGGVIDSSELERELEASQNALFEATMQNERSLCGLLAAMVAGEAESEATQQLVAESDRLVKELKEYEMVKRPERVKEEEEEDNDAICEVCGDGDSNFGNVIIFCDGCDAAVHQCCYDLATLPKGDWFCNVCEDILVKKLGVRDVMHVTPKESAEDSDVVVGVASGVASAVEVESEPSVLSVLDHLHELREKVFCCVCGYSKGAMMRTNEEGKYAHVACALWHPYCSVTNALPCCKEPMMVPATEEEKKEIAARATPVTLSRNASEAKSPSSEDTVLIPLLSQSAQSTQSTQPTQLPLLPQPEQPNQPSHSLQPESQQSQQPQQLQQPLLVAYHSPYDGLRANTELPRYCVDISHLGEQRRSLVCQLCRRKGGVVPCCCSGCGRGVHASCALKYELEMFWNNKIGHSGVPVEEVLVEKDFFIHCFNHSGGFQGRGVPHKRCDDYRSPLSEKETRRKRQNDEFVLTDAEQPTTRQRRQRRSAENMEASQQQGLERMRKKREKRRERERKRNDASRGRRRSDENALVFTTKPHSKKERRQRLVLEWLKASPCAAFLLDDANNLLLKIQRQIDAHLLPRHADWRGYTLDNGTLQSFYRRCKKRGFFQVHDLVIEIREMYLGLLSYCYPSPDPEKQAVAKLVCNDANELTRLMIQLENPVFFAHYLKTTEVYCVCMTTDGTSEFMVGCDACGRWFHPFCIGFAETKYFGFLTTYDRRFVDVREDTGCFFCPMCYAGENAAKMRLYSEAEVVAMGAKVIPGYQESESVEEVSSVQKESVAEQVPDVQKAVVEAAAAQKAVVEVPSVQKESVVTEEGKPAVQSFEGQTAREANQMIVETTPQTLPLNTADNQQPPIQDITEKEPPEREDKRPRLE</sequence>
<feature type="compositionally biased region" description="Low complexity" evidence="5">
    <location>
        <begin position="1350"/>
        <end position="1359"/>
    </location>
</feature>
<name>A0A196SJ27_BLAHN</name>